<dbReference type="FunFam" id="2.10.25.10:FF:000011">
    <property type="entry name" value="Cadherin EGF LAG seven-pass G-type receptor"/>
    <property type="match status" value="1"/>
</dbReference>
<dbReference type="Gene3D" id="2.170.300.10">
    <property type="entry name" value="Tie2 ligand-binding domain superfamily"/>
    <property type="match status" value="1"/>
</dbReference>
<dbReference type="SMART" id="SM00282">
    <property type="entry name" value="LamG"/>
    <property type="match status" value="2"/>
</dbReference>
<feature type="chain" id="PRO_5035427566" evidence="25">
    <location>
        <begin position="22"/>
        <end position="2985"/>
    </location>
</feature>
<feature type="region of interest" description="Disordered" evidence="23">
    <location>
        <begin position="2785"/>
        <end position="2837"/>
    </location>
</feature>
<dbReference type="Pfam" id="PF00002">
    <property type="entry name" value="7tm_2"/>
    <property type="match status" value="1"/>
</dbReference>
<keyword evidence="10 20" id="KW-0106">Calcium</keyword>
<evidence type="ECO:0000256" key="8">
    <source>
        <dbReference type="ARBA" id="ARBA00022729"/>
    </source>
</evidence>
<evidence type="ECO:0000259" key="27">
    <source>
        <dbReference type="PROSITE" id="PS50026"/>
    </source>
</evidence>
<keyword evidence="5" id="KW-1003">Cell membrane</keyword>
<feature type="domain" description="Cadherin" evidence="32">
    <location>
        <begin position="1125"/>
        <end position="1225"/>
    </location>
</feature>
<dbReference type="InterPro" id="IPR013320">
    <property type="entry name" value="ConA-like_dom_sf"/>
</dbReference>
<evidence type="ECO:0000256" key="25">
    <source>
        <dbReference type="SAM" id="SignalP"/>
    </source>
</evidence>
<dbReference type="SMART" id="SM00008">
    <property type="entry name" value="HormR"/>
    <property type="match status" value="1"/>
</dbReference>
<keyword evidence="16" id="KW-0325">Glycoprotein</keyword>
<feature type="disulfide bond" evidence="22">
    <location>
        <begin position="1994"/>
        <end position="2011"/>
    </location>
</feature>
<dbReference type="FunFam" id="2.10.25.10:FF:000932">
    <property type="entry name" value="Cadherin EGF LAG seven-pass G-type receptor 1a"/>
    <property type="match status" value="1"/>
</dbReference>
<reference evidence="33" key="2">
    <citation type="submission" date="2025-08" db="UniProtKB">
        <authorList>
            <consortium name="Ensembl"/>
        </authorList>
    </citation>
    <scope>IDENTIFICATION</scope>
</reference>
<dbReference type="InterPro" id="IPR000832">
    <property type="entry name" value="GPCR_2_secretin-like"/>
</dbReference>
<dbReference type="InterPro" id="IPR036445">
    <property type="entry name" value="GPCR_2_extracell_dom_sf"/>
</dbReference>
<dbReference type="Pfam" id="PF23592">
    <property type="entry name" value="Cadherin_CELSR2_9th"/>
    <property type="match status" value="1"/>
</dbReference>
<keyword evidence="8 25" id="KW-0732">Signal</keyword>
<evidence type="ECO:0000313" key="33">
    <source>
        <dbReference type="Ensembl" id="ENSOMYP00000063789.2"/>
    </source>
</evidence>
<evidence type="ECO:0000256" key="21">
    <source>
        <dbReference type="PROSITE-ProRule" id="PRU00076"/>
    </source>
</evidence>
<feature type="transmembrane region" description="Helical" evidence="24">
    <location>
        <begin position="2599"/>
        <end position="2620"/>
    </location>
</feature>
<feature type="region of interest" description="Disordered" evidence="23">
    <location>
        <begin position="2922"/>
        <end position="2985"/>
    </location>
</feature>
<dbReference type="PRINTS" id="PR00205">
    <property type="entry name" value="CADHERIN"/>
</dbReference>
<dbReference type="Gene3D" id="4.10.1240.10">
    <property type="entry name" value="GPCR, family 2, extracellular hormone receptor domain"/>
    <property type="match status" value="1"/>
</dbReference>
<dbReference type="Pfam" id="PF00028">
    <property type="entry name" value="Cadherin"/>
    <property type="match status" value="8"/>
</dbReference>
<dbReference type="SUPFAM" id="SSF57196">
    <property type="entry name" value="EGF/Laminin"/>
    <property type="match status" value="2"/>
</dbReference>
<feature type="domain" description="EGF-like" evidence="27">
    <location>
        <begin position="1650"/>
        <end position="1686"/>
    </location>
</feature>
<feature type="domain" description="Cadherin" evidence="32">
    <location>
        <begin position="690"/>
        <end position="791"/>
    </location>
</feature>
<feature type="transmembrane region" description="Helical" evidence="24">
    <location>
        <begin position="2559"/>
        <end position="2579"/>
    </location>
</feature>
<feature type="disulfide bond" evidence="21">
    <location>
        <begin position="1895"/>
        <end position="1904"/>
    </location>
</feature>
<feature type="domain" description="GAIN-B" evidence="29">
    <location>
        <begin position="2271"/>
        <end position="2448"/>
    </location>
</feature>
<dbReference type="FunFam" id="2.60.40.60:FF:000029">
    <property type="entry name" value="Cadherin EGF LAG seven-pass G-type receptor 3"/>
    <property type="match status" value="1"/>
</dbReference>
<keyword evidence="15" id="KW-0675">Receptor</keyword>
<feature type="domain" description="Cadherin" evidence="32">
    <location>
        <begin position="895"/>
        <end position="1000"/>
    </location>
</feature>
<keyword evidence="13 24" id="KW-0472">Membrane</keyword>
<dbReference type="FunFam" id="2.10.25.10:FF:000047">
    <property type="entry name" value="Cadherin EGF LAG seven-pass G-type receptor 2"/>
    <property type="match status" value="1"/>
</dbReference>
<dbReference type="GO" id="GO:0009952">
    <property type="term" value="P:anterior/posterior pattern specification"/>
    <property type="evidence" value="ECO:0007669"/>
    <property type="project" value="UniProtKB-ARBA"/>
</dbReference>
<feature type="domain" description="Laminin G" evidence="26">
    <location>
        <begin position="1690"/>
        <end position="1867"/>
    </location>
</feature>
<evidence type="ECO:0000256" key="10">
    <source>
        <dbReference type="ARBA" id="ARBA00022837"/>
    </source>
</evidence>
<evidence type="ECO:0000256" key="3">
    <source>
        <dbReference type="ARBA" id="ARBA00010933"/>
    </source>
</evidence>
<dbReference type="Ensembl" id="ENSOMYT00000069444.2">
    <property type="protein sequence ID" value="ENSOMYP00000063789.2"/>
    <property type="gene ID" value="ENSOMYG00000029453.2"/>
</dbReference>
<dbReference type="FunFam" id="2.60.40.60:FF:000038">
    <property type="entry name" value="Cadherin EGF LAG seven-pass G-type receptor 3"/>
    <property type="match status" value="1"/>
</dbReference>
<dbReference type="PROSITE" id="PS50026">
    <property type="entry name" value="EGF_3"/>
    <property type="match status" value="5"/>
</dbReference>
<dbReference type="InterPro" id="IPR002126">
    <property type="entry name" value="Cadherin-like_dom"/>
</dbReference>
<comment type="similarity">
    <text evidence="3">Belongs to the G-protein coupled receptor 2 family. LN-TM7 subfamily.</text>
</comment>
<dbReference type="FunFam" id="2.60.40.60:FF:000044">
    <property type="entry name" value="Cadherin, EGF LAG seven-pass G-type receptor 3"/>
    <property type="match status" value="1"/>
</dbReference>
<feature type="disulfide bond" evidence="21">
    <location>
        <begin position="1676"/>
        <end position="1685"/>
    </location>
</feature>
<feature type="domain" description="G-protein coupled receptors family 2 profile 1" evidence="30">
    <location>
        <begin position="2024"/>
        <end position="2097"/>
    </location>
</feature>
<dbReference type="PROSITE" id="PS00022">
    <property type="entry name" value="EGF_1"/>
    <property type="match status" value="4"/>
</dbReference>
<evidence type="ECO:0000256" key="5">
    <source>
        <dbReference type="ARBA" id="ARBA00022475"/>
    </source>
</evidence>
<name>A0A8C7SBK7_ONCMY</name>
<dbReference type="Pfam" id="PF12661">
    <property type="entry name" value="hEGF"/>
    <property type="match status" value="1"/>
</dbReference>
<dbReference type="InterPro" id="IPR000152">
    <property type="entry name" value="EGF-type_Asp/Asn_hydroxyl_site"/>
</dbReference>
<feature type="domain" description="EGF-like" evidence="27">
    <location>
        <begin position="1869"/>
        <end position="1905"/>
    </location>
</feature>
<dbReference type="Gene3D" id="1.20.1070.10">
    <property type="entry name" value="Rhodopsin 7-helix transmembrane proteins"/>
    <property type="match status" value="1"/>
</dbReference>
<protein>
    <submittedName>
        <fullName evidence="33">Cadherin EGF LAG seven-pass G-type receptor 1a</fullName>
    </submittedName>
</protein>
<keyword evidence="7 24" id="KW-0812">Transmembrane</keyword>
<dbReference type="CDD" id="cd00054">
    <property type="entry name" value="EGF_CA"/>
    <property type="match status" value="4"/>
</dbReference>
<dbReference type="GO" id="GO:0007166">
    <property type="term" value="P:cell surface receptor signaling pathway"/>
    <property type="evidence" value="ECO:0007669"/>
    <property type="project" value="InterPro"/>
</dbReference>
<evidence type="ECO:0000259" key="30">
    <source>
        <dbReference type="PROSITE" id="PS50227"/>
    </source>
</evidence>
<feature type="domain" description="Laminin G" evidence="26">
    <location>
        <begin position="1443"/>
        <end position="1647"/>
    </location>
</feature>
<dbReference type="FunFam" id="2.60.40.60:FF:000010">
    <property type="entry name" value="Cadherin EGF LAG seven-pass G-type receptor 3"/>
    <property type="match status" value="2"/>
</dbReference>
<dbReference type="InterPro" id="IPR001881">
    <property type="entry name" value="EGF-like_Ca-bd_dom"/>
</dbReference>
<dbReference type="Gene3D" id="2.60.120.200">
    <property type="match status" value="2"/>
</dbReference>
<sequence>MELPMYWIWVCVLFNVPLLGCFELHLSETLQTGTVLANLSLGPGWTYKIDRTLTPKYIQNFLQVEWQEGALRVYRKVDCVRLLRNPVPVYIRIGSLTSENFVLTHFNTFVHGQDCFIKYKRKSTIGKLDIHISYLSKLEATSCLSAGNLLVNVTKLLPAFTRNTNFSASSCTTGKDLRAVFKHGNLLLDEDYCLGHGEVHLHCTLRALSDRSVRVSVRVSLRLVTVVEGETHGQLSSSHTIQIVPGKWNHRKRRNVNTPPQFQLPNYQVSVPENEPSGTRVITLKATDPDDGEAGRIEYGMEALFDSRSNDFFVINPQTGAITTVQPLDREVKDTHVFKVMVTDNGSPRRSATSYLTVTVSDTNDHGPVFEQTEYRVTIRENVEVGFEVMTIRATDGDAPSNANMVYKIVNGDGVNAGFEIDPRHGLVRIRERPDRETMSQYQLIVEANDQGKDPEPRSATATVNISVEDENDNYPQFSEKRYVVQIPENVAVNSKVTQVQATDKDEGNNAKVHYSIISGNVKGQFYIHSPTGVIDVINPLDYEMIREYNLRIKAQDGGRPPLINGTGMVVVQVVDVNDNAPMFVSTPFQSTVLENVAIGYSVIHIQAIDADSGDNARLEYHLTDTSPGFPFTINNSTGWITVATELDRETTEFYTFGMEARDCGTPAMSSSASVSITVLDVNDNIPTFTEKVYSLKINEDAVVGTSVLTVTAVDRDVNSVVTYQISSGNTRNRFAITSQSGGGLITLALPLDYKQERQYVLTVTASDGTRFDMAQVFINVTDANTHRPVFQSANYQVMISEDRPVGSIVVIISATDEDTGENARITYIMEDNVPQFKIDPDTGAITTQMEIDYEDQASYTLAIVARDNGIPQKSDTTYVEIIILDANDNTPQFLRDMYQGTVFEDAPVYTSVLQISASDRDSGSNGRLSYTFQGGDDGEGDFFIEPYSGIIRTARKLDRENVPVYTLKAFAVDKGIPPLKAAVDIQVSVLDINDNAPVFEKDELFIYVEENSPVGSVVARISATDPDEGTNAQIMYQIVEGNIPEVFKLDIFKGDLTALTDLDYESRTEYVIVVQATSAPLVSRATVHIRLVDINDNDPVLQNFEIIFNNYVTNKSNSFPSGIIGKVPAHDPDVSDKLHYSFESGNELNLLVLNAVTGELKLSRDLDNNRPLEAPMTVSVSDGIHRVTALCTLRVTIITDDMLTNSITVRLENMSQERFLSPLLSLFLEGVAAVLSTSRQAVFVFNIQNDTDVRGAILNVTFSALQPGGPPGRYFPSEELQEQIYLNRTLLRLISSQQVLPFDDNICLREPCENYMKCVSVLKFDSSPPFISSDTVLFRPIHPINGLRCRCPAGFTGDYCETEIDLCYSGPCRNNGKCRSREGGYTCECQEDFTGEHCEVNARSGRCVPGVCKNGGKCVDLLVGGFMCQCPPGEYEKPYCEMTTRSFPGQSFITFRGLRQRFHFTVSFMFATRERNALLLYNGRFNEKHDFIALEIIEEQIQLTFSAGETKTVVHPFVPGGVSDGQWHSVQLHYYNKPNIGRLGIPHGPSGEKVAVVAVDDCDIAMAVRFGNQISNYSCAAQGTQTGQKKSLDLTGPLLLGGVPNLPEDFPVRNRDFVGCMRNLSIDSQPTDMASFIANNGTTAGCPAKRNFCTKDLCQNRGVCVNKWNTYSCDCPLGYGGKNCEQVMPSPQHFDGQALVSWSDLDVTIAVPWYMGLMFRTRQGTGTLMRATAGDFSTVNLLISDQYVRFEVFLGSERVALLGFPQVRVNDGEWHHVLVELQSVKDGKDIKYMALVSLDYGSVEIGNELPGLRLRALYLGGLPGEGNHVHEGFTGCIQGVRMGETSTNVVNVNMLLGFKIHVEDGCDLADPCDSNICPENSHCSDDWSAHTCVCDPGYFGRECVDACHLNPCEHVSTCVRKPSSSHGYTCEYLAALVEKPCPRGWWGNPMCGPCHCDVSKGFDPDCNKTSGECRCKDNYYQPKDEDTCYPCECFPLGAHSRTCDPHTGQCPCKAGVIGQQCNRCDNPFAEVTATGCEVVYEGCPKAFDQGIWWPKTKFGRPAAMNCPKGSIGTAIRHCNDEKGWLPPELFNCTTVSFTQLMKMNEEMHRNVSRMDRERANAIVRLLHNATNHMDSYYGNDVKTAFQLLTRVLQYESQQTGFDLTATRDAEFNEVKTGSAILDPGTRDHWEQIQRSEGGTAHLLRHFEDYTNTLAQNMRKTYLKPFTIVTDNMIIVVDYLDTSVPGRASFPRFHEIQEYYTKDLTSSVRFPQFNTRPQEVPDKGTVVCSHYRWTWTPSHTGAPEEDHTHSNKRRRHVESAAPLPVAVVIVFRSLGQLLPERYDPDRRSLRLPNRPVINTPIVSTLVYSEGSPLSSPLDPPITLAYTLLETEERTKPVCVFWNHSIAIGGTGGWSSKGCELLNRNNTHISCQCDHMASFAVLMDISKREHGDVLPLKIVTYTTVSASLVALLLTFILLALLRKLRSNLHSIHKNLVAALFFSELVFLIGINQTDNPFVCTVIAILLHYFYMCTFAWMFVEGLHIYRMLTEVRNINHGHMRFYYAMGWGIPAIITGLAVGLDPQGYGNPDFCWLSVHDTLIWSFAGPISVVVLVNIVIFVLAAKASCGRRQSPALRMAFLLLLLISATWLLGLMAVNSDVMTFHYLFAIFSCLQVRGQGQGLGVKGHGPGCRVHCHSLHSQLKLSGQLTQVTLTWTDLCSIGTALKEETVSRDPVQNSVILSLLEELMEMLCRLHSSELRVCIMPSCVALSLPFVFWSLSLSDSDSDSELSVDEHSSSYASSHSSDSEDDDMDIKPKWNNERPPLHSTPKGSMEAVSNHVRPHWPKEAMTASDSEDPGGAERLRVETKVNVELHQENKHNHVGERGETPQDSVFSPISGILKNKITYPPPLTDKNMKNRLREKLSDYNPPSKTPSVASNDGVHPVSVGNSAIIKPPLAPRPQLPQNGGVAMSMKAMTTNGGHESDSE</sequence>
<feature type="domain" description="EGF-like" evidence="27">
    <location>
        <begin position="1364"/>
        <end position="1400"/>
    </location>
</feature>
<keyword evidence="19 22" id="KW-0424">Laminin EGF-like domain</keyword>
<feature type="domain" description="Cadherin" evidence="32">
    <location>
        <begin position="1001"/>
        <end position="1102"/>
    </location>
</feature>
<dbReference type="Pfam" id="PF01825">
    <property type="entry name" value="GPS"/>
    <property type="match status" value="1"/>
</dbReference>
<feature type="signal peptide" evidence="25">
    <location>
        <begin position="1"/>
        <end position="21"/>
    </location>
</feature>
<dbReference type="SMART" id="SM00179">
    <property type="entry name" value="EGF_CA"/>
    <property type="match status" value="4"/>
</dbReference>
<dbReference type="SMART" id="SM00181">
    <property type="entry name" value="EGF"/>
    <property type="match status" value="5"/>
</dbReference>
<dbReference type="Pfam" id="PF00053">
    <property type="entry name" value="EGF_laminin"/>
    <property type="match status" value="1"/>
</dbReference>
<dbReference type="PROSITE" id="PS50025">
    <property type="entry name" value="LAM_G_DOMAIN"/>
    <property type="match status" value="2"/>
</dbReference>
<dbReference type="SUPFAM" id="SSF49899">
    <property type="entry name" value="Concanavalin A-like lectins/glucanases"/>
    <property type="match status" value="2"/>
</dbReference>
<accession>A0A8C7SBK7</accession>
<feature type="domain" description="EGF-like" evidence="27">
    <location>
        <begin position="1304"/>
        <end position="1362"/>
    </location>
</feature>
<feature type="transmembrane region" description="Helical" evidence="24">
    <location>
        <begin position="2516"/>
        <end position="2538"/>
    </location>
</feature>
<keyword evidence="6 21" id="KW-0245">EGF-like domain</keyword>
<dbReference type="GO" id="GO:0007156">
    <property type="term" value="P:homophilic cell adhesion via plasma membrane adhesion molecules"/>
    <property type="evidence" value="ECO:0007669"/>
    <property type="project" value="InterPro"/>
</dbReference>
<evidence type="ECO:0000256" key="7">
    <source>
        <dbReference type="ARBA" id="ARBA00022692"/>
    </source>
</evidence>
<evidence type="ECO:0000256" key="14">
    <source>
        <dbReference type="ARBA" id="ARBA00023157"/>
    </source>
</evidence>
<dbReference type="PROSITE" id="PS50268">
    <property type="entry name" value="CADHERIN_2"/>
    <property type="match status" value="9"/>
</dbReference>
<keyword evidence="11 24" id="KW-1133">Transmembrane helix</keyword>
<evidence type="ECO:0000256" key="17">
    <source>
        <dbReference type="ARBA" id="ARBA00023224"/>
    </source>
</evidence>
<dbReference type="SUPFAM" id="SSF49313">
    <property type="entry name" value="Cadherin-like"/>
    <property type="match status" value="9"/>
</dbReference>
<keyword evidence="34" id="KW-1185">Reference proteome</keyword>
<dbReference type="Gene3D" id="2.60.40.60">
    <property type="entry name" value="Cadherins"/>
    <property type="match status" value="9"/>
</dbReference>
<evidence type="ECO:0000259" key="26">
    <source>
        <dbReference type="PROSITE" id="PS50025"/>
    </source>
</evidence>
<dbReference type="PROSITE" id="PS50261">
    <property type="entry name" value="G_PROTEIN_RECEP_F2_4"/>
    <property type="match status" value="1"/>
</dbReference>
<evidence type="ECO:0000256" key="9">
    <source>
        <dbReference type="ARBA" id="ARBA00022737"/>
    </source>
</evidence>
<proteinExistence type="inferred from homology"/>
<keyword evidence="18" id="KW-0379">Hydroxylation</keyword>
<reference evidence="33" key="1">
    <citation type="submission" date="2020-07" db="EMBL/GenBank/DDBJ databases">
        <title>A long reads based de novo assembly of the rainbow trout Arlee double haploid line genome.</title>
        <authorList>
            <person name="Gao G."/>
            <person name="Palti Y."/>
        </authorList>
    </citation>
    <scope>NUCLEOTIDE SEQUENCE [LARGE SCALE GENOMIC DNA]</scope>
</reference>
<evidence type="ECO:0000256" key="4">
    <source>
        <dbReference type="ARBA" id="ARBA00022473"/>
    </source>
</evidence>
<reference evidence="33" key="3">
    <citation type="submission" date="2025-09" db="UniProtKB">
        <authorList>
            <consortium name="Ensembl"/>
        </authorList>
    </citation>
    <scope>IDENTIFICATION</scope>
</reference>
<evidence type="ECO:0000256" key="20">
    <source>
        <dbReference type="PROSITE-ProRule" id="PRU00043"/>
    </source>
</evidence>
<dbReference type="InterPro" id="IPR020894">
    <property type="entry name" value="Cadherin_CS"/>
</dbReference>
<dbReference type="SMART" id="SM00303">
    <property type="entry name" value="GPS"/>
    <property type="match status" value="1"/>
</dbReference>
<dbReference type="PROSITE" id="PS00232">
    <property type="entry name" value="CADHERIN_1"/>
    <property type="match status" value="7"/>
</dbReference>
<feature type="domain" description="Cadherin" evidence="32">
    <location>
        <begin position="371"/>
        <end position="478"/>
    </location>
</feature>
<dbReference type="Gene3D" id="2.10.25.10">
    <property type="entry name" value="Laminin"/>
    <property type="match status" value="5"/>
</dbReference>
<dbReference type="SMART" id="SM00112">
    <property type="entry name" value="CA"/>
    <property type="match status" value="9"/>
</dbReference>
<feature type="compositionally biased region" description="Basic and acidic residues" evidence="23">
    <location>
        <begin position="2811"/>
        <end position="2822"/>
    </location>
</feature>
<evidence type="ECO:0000256" key="15">
    <source>
        <dbReference type="ARBA" id="ARBA00023170"/>
    </source>
</evidence>
<dbReference type="FunFam" id="2.60.120.200:FF:000020">
    <property type="entry name" value="Cadherin EGF LAG seven-pass G-type receptor 2"/>
    <property type="match status" value="1"/>
</dbReference>
<dbReference type="CDD" id="cd00110">
    <property type="entry name" value="LamG"/>
    <property type="match status" value="2"/>
</dbReference>
<feature type="domain" description="Laminin EGF-like" evidence="28">
    <location>
        <begin position="1992"/>
        <end position="2039"/>
    </location>
</feature>
<dbReference type="SMART" id="SM00180">
    <property type="entry name" value="EGF_Lam"/>
    <property type="match status" value="1"/>
</dbReference>
<dbReference type="InterPro" id="IPR015919">
    <property type="entry name" value="Cadherin-like_sf"/>
</dbReference>
<feature type="disulfide bond" evidence="21">
    <location>
        <begin position="1352"/>
        <end position="1361"/>
    </location>
</feature>
<evidence type="ECO:0000256" key="18">
    <source>
        <dbReference type="ARBA" id="ARBA00023278"/>
    </source>
</evidence>
<dbReference type="GO" id="GO:0048513">
    <property type="term" value="P:animal organ development"/>
    <property type="evidence" value="ECO:0007669"/>
    <property type="project" value="UniProtKB-ARBA"/>
</dbReference>
<dbReference type="InterPro" id="IPR057244">
    <property type="entry name" value="GAIN_B"/>
</dbReference>
<feature type="compositionally biased region" description="Polar residues" evidence="23">
    <location>
        <begin position="2926"/>
        <end position="2936"/>
    </location>
</feature>
<dbReference type="Pfam" id="PF02793">
    <property type="entry name" value="HRM"/>
    <property type="match status" value="1"/>
</dbReference>
<comment type="caution">
    <text evidence="21">Lacks conserved residue(s) required for the propagation of feature annotation.</text>
</comment>
<dbReference type="GO" id="GO:0009653">
    <property type="term" value="P:anatomical structure morphogenesis"/>
    <property type="evidence" value="ECO:0007669"/>
    <property type="project" value="UniProtKB-ARBA"/>
</dbReference>
<evidence type="ECO:0000256" key="22">
    <source>
        <dbReference type="PROSITE-ProRule" id="PRU00460"/>
    </source>
</evidence>
<feature type="domain" description="EGF-like" evidence="27">
    <location>
        <begin position="1404"/>
        <end position="1442"/>
    </location>
</feature>
<keyword evidence="12" id="KW-0297">G-protein coupled receptor</keyword>
<feature type="transmembrane region" description="Helical" evidence="24">
    <location>
        <begin position="2632"/>
        <end position="2654"/>
    </location>
</feature>
<dbReference type="PROSITE" id="PS50221">
    <property type="entry name" value="GAIN_B"/>
    <property type="match status" value="1"/>
</dbReference>
<keyword evidence="17" id="KW-0807">Transducer</keyword>
<dbReference type="FunFam" id="1.25.40.610:FF:000005">
    <property type="entry name" value="cadherin EGF LAG seven-pass G-type receptor 2"/>
    <property type="match status" value="1"/>
</dbReference>
<evidence type="ECO:0000256" key="11">
    <source>
        <dbReference type="ARBA" id="ARBA00022989"/>
    </source>
</evidence>
<evidence type="ECO:0000256" key="1">
    <source>
        <dbReference type="ARBA" id="ARBA00002066"/>
    </source>
</evidence>
<dbReference type="Pfam" id="PF02210">
    <property type="entry name" value="Laminin_G_2"/>
    <property type="match status" value="2"/>
</dbReference>
<dbReference type="FunFam" id="4.10.1240.10:FF:000003">
    <property type="entry name" value="Putative cadherin EGF LAG seven-pass G-type receptor 2"/>
    <property type="match status" value="1"/>
</dbReference>
<evidence type="ECO:0000259" key="28">
    <source>
        <dbReference type="PROSITE" id="PS50027"/>
    </source>
</evidence>
<dbReference type="Gene3D" id="2.60.220.50">
    <property type="match status" value="1"/>
</dbReference>
<evidence type="ECO:0000256" key="24">
    <source>
        <dbReference type="SAM" id="Phobius"/>
    </source>
</evidence>
<feature type="transmembrane region" description="Helical" evidence="24">
    <location>
        <begin position="2457"/>
        <end position="2480"/>
    </location>
</feature>
<evidence type="ECO:0000256" key="16">
    <source>
        <dbReference type="ARBA" id="ARBA00023180"/>
    </source>
</evidence>
<dbReference type="PROSITE" id="PS01248">
    <property type="entry name" value="EGF_LAM_1"/>
    <property type="match status" value="1"/>
</dbReference>
<feature type="domain" description="Cadherin" evidence="32">
    <location>
        <begin position="263"/>
        <end position="370"/>
    </location>
</feature>
<dbReference type="FunFam" id="2.60.40.60:FF:000023">
    <property type="entry name" value="Cadherin EGF LAG seven-pass G-type receptor 3"/>
    <property type="match status" value="2"/>
</dbReference>
<organism evidence="33 34">
    <name type="scientific">Oncorhynchus mykiss</name>
    <name type="common">Rainbow trout</name>
    <name type="synonym">Salmo gairdneri</name>
    <dbReference type="NCBI Taxonomy" id="8022"/>
    <lineage>
        <taxon>Eukaryota</taxon>
        <taxon>Metazoa</taxon>
        <taxon>Chordata</taxon>
        <taxon>Craniata</taxon>
        <taxon>Vertebrata</taxon>
        <taxon>Euteleostomi</taxon>
        <taxon>Actinopterygii</taxon>
        <taxon>Neopterygii</taxon>
        <taxon>Teleostei</taxon>
        <taxon>Protacanthopterygii</taxon>
        <taxon>Salmoniformes</taxon>
        <taxon>Salmonidae</taxon>
        <taxon>Salmoninae</taxon>
        <taxon>Oncorhynchus</taxon>
    </lineage>
</organism>
<evidence type="ECO:0000256" key="6">
    <source>
        <dbReference type="ARBA" id="ARBA00022536"/>
    </source>
</evidence>
<dbReference type="InterPro" id="IPR013032">
    <property type="entry name" value="EGF-like_CS"/>
</dbReference>
<evidence type="ECO:0000256" key="12">
    <source>
        <dbReference type="ARBA" id="ARBA00023040"/>
    </source>
</evidence>
<dbReference type="InterPro" id="IPR000742">
    <property type="entry name" value="EGF"/>
</dbReference>
<dbReference type="InterPro" id="IPR017981">
    <property type="entry name" value="GPCR_2-like_7TM"/>
</dbReference>
<dbReference type="CDD" id="cd00055">
    <property type="entry name" value="EGF_Lam"/>
    <property type="match status" value="1"/>
</dbReference>
<feature type="domain" description="G-protein coupled receptors family 2 profile 2" evidence="31">
    <location>
        <begin position="2455"/>
        <end position="2672"/>
    </location>
</feature>
<comment type="subcellular location">
    <subcellularLocation>
        <location evidence="2">Cell membrane</location>
        <topology evidence="2">Multi-pass membrane protein</topology>
    </subcellularLocation>
</comment>
<dbReference type="Pfam" id="PF00008">
    <property type="entry name" value="EGF"/>
    <property type="match status" value="2"/>
</dbReference>
<dbReference type="FunFam" id="2.60.40.60:FF:000013">
    <property type="entry name" value="Cadherin EGF LAG seven-pass G-type receptor"/>
    <property type="match status" value="1"/>
</dbReference>
<comment type="function">
    <text evidence="1">Receptor that may have an important role in cell/cell signaling during nervous system formation.</text>
</comment>
<keyword evidence="14 21" id="KW-1015">Disulfide bond</keyword>
<dbReference type="FunFam" id="2.10.25.10:FF:000089">
    <property type="entry name" value="Cadherin EGF LAG seven-pass G-type receptor 3"/>
    <property type="match status" value="1"/>
</dbReference>
<evidence type="ECO:0000259" key="32">
    <source>
        <dbReference type="PROSITE" id="PS50268"/>
    </source>
</evidence>
<keyword evidence="9" id="KW-0677">Repeat</keyword>
<keyword evidence="4" id="KW-0217">Developmental protein</keyword>
<dbReference type="PROSITE" id="PS00010">
    <property type="entry name" value="ASX_HYDROXYL"/>
    <property type="match status" value="1"/>
</dbReference>
<dbReference type="SUPFAM" id="SSF81321">
    <property type="entry name" value="Family A G protein-coupled receptor-like"/>
    <property type="match status" value="1"/>
</dbReference>
<dbReference type="PANTHER" id="PTHR24026">
    <property type="entry name" value="FAT ATYPICAL CADHERIN-RELATED"/>
    <property type="match status" value="1"/>
</dbReference>
<dbReference type="InterPro" id="IPR001879">
    <property type="entry name" value="GPCR_2_extracellular_dom"/>
</dbReference>
<evidence type="ECO:0000259" key="29">
    <source>
        <dbReference type="PROSITE" id="PS50221"/>
    </source>
</evidence>
<dbReference type="FunFam" id="2.60.120.200:FF:000059">
    <property type="entry name" value="Cadherin EGF LAG seven-pass G-type receptor 1"/>
    <property type="match status" value="1"/>
</dbReference>
<dbReference type="InterPro" id="IPR002049">
    <property type="entry name" value="LE_dom"/>
</dbReference>
<dbReference type="GO" id="GO:0004930">
    <property type="term" value="F:G protein-coupled receptor activity"/>
    <property type="evidence" value="ECO:0007669"/>
    <property type="project" value="UniProtKB-KW"/>
</dbReference>
<dbReference type="InterPro" id="IPR056286">
    <property type="entry name" value="Cadherin_CELSR1-3_9th"/>
</dbReference>
<feature type="domain" description="Cadherin" evidence="32">
    <location>
        <begin position="479"/>
        <end position="584"/>
    </location>
</feature>
<dbReference type="GO" id="GO:0005886">
    <property type="term" value="C:plasma membrane"/>
    <property type="evidence" value="ECO:0007669"/>
    <property type="project" value="UniProtKB-SubCell"/>
</dbReference>
<dbReference type="PANTHER" id="PTHR24026:SF36">
    <property type="entry name" value="CADHERIN EGF LAG SEVEN-PASS G-TYPE RECEPTOR 1"/>
    <property type="match status" value="1"/>
</dbReference>
<dbReference type="PROSITE" id="PS50027">
    <property type="entry name" value="EGF_LAM_2"/>
    <property type="match status" value="1"/>
</dbReference>
<dbReference type="GO" id="GO:0005509">
    <property type="term" value="F:calcium ion binding"/>
    <property type="evidence" value="ECO:0007669"/>
    <property type="project" value="UniProtKB-UniRule"/>
</dbReference>
<feature type="disulfide bond" evidence="22">
    <location>
        <begin position="2013"/>
        <end position="2022"/>
    </location>
</feature>
<dbReference type="GeneTree" id="ENSGT00940000159839"/>
<evidence type="ECO:0000259" key="31">
    <source>
        <dbReference type="PROSITE" id="PS50261"/>
    </source>
</evidence>
<feature type="disulfide bond" evidence="22">
    <location>
        <begin position="1992"/>
        <end position="2004"/>
    </location>
</feature>
<dbReference type="InterPro" id="IPR000203">
    <property type="entry name" value="GPS"/>
</dbReference>
<dbReference type="PRINTS" id="PR00249">
    <property type="entry name" value="GPCRSECRETIN"/>
</dbReference>
<dbReference type="Pfam" id="PF16489">
    <property type="entry name" value="GAIN"/>
    <property type="match status" value="1"/>
</dbReference>
<feature type="transmembrane region" description="Helical" evidence="24">
    <location>
        <begin position="2492"/>
        <end position="2510"/>
    </location>
</feature>
<dbReference type="PROSITE" id="PS01186">
    <property type="entry name" value="EGF_2"/>
    <property type="match status" value="2"/>
</dbReference>
<feature type="domain" description="Cadherin" evidence="32">
    <location>
        <begin position="792"/>
        <end position="894"/>
    </location>
</feature>
<dbReference type="InterPro" id="IPR046338">
    <property type="entry name" value="GAIN_dom_sf"/>
</dbReference>
<evidence type="ECO:0000256" key="19">
    <source>
        <dbReference type="ARBA" id="ARBA00023292"/>
    </source>
</evidence>
<evidence type="ECO:0000256" key="13">
    <source>
        <dbReference type="ARBA" id="ARBA00023136"/>
    </source>
</evidence>
<dbReference type="FunFam" id="2.60.40.60:FF:000040">
    <property type="entry name" value="cadherin EGF LAG seven-pass G-type receptor 3"/>
    <property type="match status" value="1"/>
</dbReference>
<dbReference type="InterPro" id="IPR001791">
    <property type="entry name" value="Laminin_G"/>
</dbReference>
<feature type="domain" description="Cadherin" evidence="32">
    <location>
        <begin position="585"/>
        <end position="689"/>
    </location>
</feature>
<evidence type="ECO:0000256" key="2">
    <source>
        <dbReference type="ARBA" id="ARBA00004651"/>
    </source>
</evidence>
<dbReference type="InterPro" id="IPR032471">
    <property type="entry name" value="AGRL2-4_GAIN_subdom_A"/>
</dbReference>
<evidence type="ECO:0000313" key="34">
    <source>
        <dbReference type="Proteomes" id="UP000694395"/>
    </source>
</evidence>
<evidence type="ECO:0000256" key="23">
    <source>
        <dbReference type="SAM" id="MobiDB-lite"/>
    </source>
</evidence>
<dbReference type="GO" id="GO:0007399">
    <property type="term" value="P:nervous system development"/>
    <property type="evidence" value="ECO:0007669"/>
    <property type="project" value="UniProtKB-ARBA"/>
</dbReference>
<feature type="disulfide bond" evidence="21">
    <location>
        <begin position="1390"/>
        <end position="1399"/>
    </location>
</feature>
<dbReference type="PROSITE" id="PS50227">
    <property type="entry name" value="G_PROTEIN_RECEP_F2_3"/>
    <property type="match status" value="1"/>
</dbReference>
<dbReference type="Proteomes" id="UP000694395">
    <property type="component" value="Chromosome 15"/>
</dbReference>
<dbReference type="FunFam" id="2.10.25.10:FF:000156">
    <property type="entry name" value="cadherin EGF LAG seven-pass G-type receptor 2"/>
    <property type="match status" value="1"/>
</dbReference>
<dbReference type="CDD" id="cd11304">
    <property type="entry name" value="Cadherin_repeat"/>
    <property type="match status" value="9"/>
</dbReference>